<reference evidence="2 3" key="1">
    <citation type="journal article" date="2021" name="Commun. Biol.">
        <title>The genome of Shorea leprosula (Dipterocarpaceae) highlights the ecological relevance of drought in aseasonal tropical rainforests.</title>
        <authorList>
            <person name="Ng K.K.S."/>
            <person name="Kobayashi M.J."/>
            <person name="Fawcett J.A."/>
            <person name="Hatakeyama M."/>
            <person name="Paape T."/>
            <person name="Ng C.H."/>
            <person name="Ang C.C."/>
            <person name="Tnah L.H."/>
            <person name="Lee C.T."/>
            <person name="Nishiyama T."/>
            <person name="Sese J."/>
            <person name="O'Brien M.J."/>
            <person name="Copetti D."/>
            <person name="Mohd Noor M.I."/>
            <person name="Ong R.C."/>
            <person name="Putra M."/>
            <person name="Sireger I.Z."/>
            <person name="Indrioko S."/>
            <person name="Kosugi Y."/>
            <person name="Izuno A."/>
            <person name="Isagi Y."/>
            <person name="Lee S.L."/>
            <person name="Shimizu K.K."/>
        </authorList>
    </citation>
    <scope>NUCLEOTIDE SEQUENCE [LARGE SCALE GENOMIC DNA]</scope>
    <source>
        <strain evidence="2">214</strain>
    </source>
</reference>
<dbReference type="PANTHER" id="PTHR13379:SF0">
    <property type="entry name" value="UPF0415 PROTEIN C7ORF25"/>
    <property type="match status" value="1"/>
</dbReference>
<protein>
    <recommendedName>
        <fullName evidence="1">DUF1308 domain-containing protein</fullName>
    </recommendedName>
</protein>
<dbReference type="Pfam" id="PF07000">
    <property type="entry name" value="DUF1308"/>
    <property type="match status" value="1"/>
</dbReference>
<accession>A0AAV5IZW8</accession>
<comment type="caution">
    <text evidence="2">The sequence shown here is derived from an EMBL/GenBank/DDBJ whole genome shotgun (WGS) entry which is preliminary data.</text>
</comment>
<proteinExistence type="predicted"/>
<sequence>MEKVEAAKRRCEVVIERISSANINHLCKRTLFKLATAELSFLSRLTLPDAAAPLSVNIGHLEAVLYILQQPFITAVSRVCKPLSLSSGIGNEQKIAPSLKGIHVDVVCTLNKTPVWIIVSDRNPRYVSWHEGHKSKGLKWRIEQVLVAARSTQTLRPSSIILFFSNGLVDSIREKLEGEYGALELELKFTAFDFDFDDSEELEGEWVNVLVRSYKDACVLEIEVDNTTNSISSFKHGVKDSIQDISSPKLEEKNANLNLGDSFCSFLSSMKFCVESTKAEDLSGEEDVINFDTTALIAIVSGISNGSIEKLLAVPECKLRQRFKGNYEFVIEQVMSEIKNPIHAELNGMISGMRGMICESVLREFKELISMCGGPTEKCRADHLLKCLMVVPDSPSERMMELPTTRKLALKNKIVFGSGDYWHAPTLTANMAFVRAVAQTGMSLFTLEHRPRALTGD</sequence>
<dbReference type="InterPro" id="IPR010733">
    <property type="entry name" value="DUF1308"/>
</dbReference>
<name>A0AAV5IZW8_9ROSI</name>
<dbReference type="Proteomes" id="UP001054252">
    <property type="component" value="Unassembled WGS sequence"/>
</dbReference>
<feature type="domain" description="DUF1308" evidence="1">
    <location>
        <begin position="289"/>
        <end position="455"/>
    </location>
</feature>
<evidence type="ECO:0000313" key="2">
    <source>
        <dbReference type="EMBL" id="GKV05351.1"/>
    </source>
</evidence>
<keyword evidence="3" id="KW-1185">Reference proteome</keyword>
<dbReference type="AlphaFoldDB" id="A0AAV5IZW8"/>
<gene>
    <name evidence="2" type="ORF">SLEP1_g17375</name>
</gene>
<organism evidence="2 3">
    <name type="scientific">Rubroshorea leprosula</name>
    <dbReference type="NCBI Taxonomy" id="152421"/>
    <lineage>
        <taxon>Eukaryota</taxon>
        <taxon>Viridiplantae</taxon>
        <taxon>Streptophyta</taxon>
        <taxon>Embryophyta</taxon>
        <taxon>Tracheophyta</taxon>
        <taxon>Spermatophyta</taxon>
        <taxon>Magnoliopsida</taxon>
        <taxon>eudicotyledons</taxon>
        <taxon>Gunneridae</taxon>
        <taxon>Pentapetalae</taxon>
        <taxon>rosids</taxon>
        <taxon>malvids</taxon>
        <taxon>Malvales</taxon>
        <taxon>Dipterocarpaceae</taxon>
        <taxon>Rubroshorea</taxon>
    </lineage>
</organism>
<evidence type="ECO:0000259" key="1">
    <source>
        <dbReference type="Pfam" id="PF07000"/>
    </source>
</evidence>
<evidence type="ECO:0000313" key="3">
    <source>
        <dbReference type="Proteomes" id="UP001054252"/>
    </source>
</evidence>
<dbReference type="EMBL" id="BPVZ01000023">
    <property type="protein sequence ID" value="GKV05351.1"/>
    <property type="molecule type" value="Genomic_DNA"/>
</dbReference>
<dbReference type="PANTHER" id="PTHR13379">
    <property type="entry name" value="UNCHARACTERIZED DUF1308"/>
    <property type="match status" value="1"/>
</dbReference>